<gene>
    <name evidence="9" type="ORF">QE152_g34286</name>
</gene>
<evidence type="ECO:0000313" key="9">
    <source>
        <dbReference type="EMBL" id="KAK9693314.1"/>
    </source>
</evidence>
<evidence type="ECO:0000256" key="1">
    <source>
        <dbReference type="ARBA" id="ARBA00004613"/>
    </source>
</evidence>
<dbReference type="InterPro" id="IPR055271">
    <property type="entry name" value="NDNF_Fn(III)_1"/>
</dbReference>
<dbReference type="Pfam" id="PF10179">
    <property type="entry name" value="NDNF"/>
    <property type="match status" value="1"/>
</dbReference>
<evidence type="ECO:0000259" key="6">
    <source>
        <dbReference type="Pfam" id="PF10179"/>
    </source>
</evidence>
<feature type="domain" description="Protein NDNF C-terminal" evidence="7">
    <location>
        <begin position="364"/>
        <end position="536"/>
    </location>
</feature>
<feature type="domain" description="Neuron-derived neurotrophic factor first Fn(III)" evidence="6">
    <location>
        <begin position="189"/>
        <end position="281"/>
    </location>
</feature>
<dbReference type="InterPro" id="IPR045805">
    <property type="entry name" value="NDNF_C"/>
</dbReference>
<proteinExistence type="predicted"/>
<keyword evidence="3" id="KW-0732">Signal</keyword>
<dbReference type="AlphaFoldDB" id="A0AAW1IUU5"/>
<evidence type="ECO:0000259" key="8">
    <source>
        <dbReference type="Pfam" id="PF24354"/>
    </source>
</evidence>
<dbReference type="InterPro" id="IPR056225">
    <property type="entry name" value="NDNF_N"/>
</dbReference>
<dbReference type="InterPro" id="IPR019326">
    <property type="entry name" value="NDNF"/>
</dbReference>
<accession>A0AAW1IUU5</accession>
<evidence type="ECO:0000256" key="4">
    <source>
        <dbReference type="ARBA" id="ARBA00022737"/>
    </source>
</evidence>
<protein>
    <submittedName>
        <fullName evidence="9">Neuron-derived Neurotrophic Factor C-terminal</fullName>
    </submittedName>
</protein>
<name>A0AAW1IUU5_POPJA</name>
<dbReference type="PANTHER" id="PTHR14619:SF3">
    <property type="entry name" value="PROTEIN NDNF"/>
    <property type="match status" value="1"/>
</dbReference>
<keyword evidence="4" id="KW-0677">Repeat</keyword>
<comment type="subcellular location">
    <subcellularLocation>
        <location evidence="1">Secreted</location>
    </subcellularLocation>
</comment>
<evidence type="ECO:0000256" key="5">
    <source>
        <dbReference type="ARBA" id="ARBA00023180"/>
    </source>
</evidence>
<dbReference type="EMBL" id="JASPKY010000546">
    <property type="protein sequence ID" value="KAK9693314.1"/>
    <property type="molecule type" value="Genomic_DNA"/>
</dbReference>
<feature type="domain" description="Neuron-derived neurotrophic factor N-terminal" evidence="8">
    <location>
        <begin position="68"/>
        <end position="134"/>
    </location>
</feature>
<organism evidence="9 10">
    <name type="scientific">Popillia japonica</name>
    <name type="common">Japanese beetle</name>
    <dbReference type="NCBI Taxonomy" id="7064"/>
    <lineage>
        <taxon>Eukaryota</taxon>
        <taxon>Metazoa</taxon>
        <taxon>Ecdysozoa</taxon>
        <taxon>Arthropoda</taxon>
        <taxon>Hexapoda</taxon>
        <taxon>Insecta</taxon>
        <taxon>Pterygota</taxon>
        <taxon>Neoptera</taxon>
        <taxon>Endopterygota</taxon>
        <taxon>Coleoptera</taxon>
        <taxon>Polyphaga</taxon>
        <taxon>Scarabaeiformia</taxon>
        <taxon>Scarabaeidae</taxon>
        <taxon>Rutelinae</taxon>
        <taxon>Popillia</taxon>
    </lineage>
</organism>
<dbReference type="PANTHER" id="PTHR14619">
    <property type="entry name" value="NEURON-DERIVED NEUROTROPHIC FACTOR"/>
    <property type="match status" value="1"/>
</dbReference>
<evidence type="ECO:0000256" key="2">
    <source>
        <dbReference type="ARBA" id="ARBA00022525"/>
    </source>
</evidence>
<evidence type="ECO:0000313" key="10">
    <source>
        <dbReference type="Proteomes" id="UP001458880"/>
    </source>
</evidence>
<evidence type="ECO:0000259" key="7">
    <source>
        <dbReference type="Pfam" id="PF19433"/>
    </source>
</evidence>
<dbReference type="GO" id="GO:0005576">
    <property type="term" value="C:extracellular region"/>
    <property type="evidence" value="ECO:0007669"/>
    <property type="project" value="UniProtKB-SubCell"/>
</dbReference>
<keyword evidence="5" id="KW-0325">Glycoprotein</keyword>
<sequence length="537" mass="61833">MSIIQLTRNQLNCCEHGFQKNYSNMLCFNKLCLTLCIILTVLRETECRRMKKSKIIYQPPALIDYPNTKLPSESQVTVYLQDHENKTFYFVSSINNVPLSISIVSCSSPIYWSLAANNSDISSNISLTVDTYNFRSAVGLYVISLYSERHTYAHIYITRTIELPSQILDESKNRRLKLLKRRRRRKLTARWDQSLVDPYATTYCLVINSQRPYSTLCSAQNDVINPRQQNHKMHGRYQMSTVSDYQNERKDAFTVPKIICTGNKTHYTLTNLQQDMNYYFNGWKNCECKFEKAGRESFFYNVKPVSLRDGKIASANLKKLDGKAFFTYKSEKRINSTLTFLIIPCGGGAVDVTLKYNVNRSKKKIRRLGIIQVKEPSVNSKYHIKILSQNRYDFSKASGVKILATSRASKIPFPSLPTETIVHEYISLRKCDGVTIGWYAAPTNGNNNYCIAAKRGKLPENLTHKAPDNCKIDYEMRSLMNVSYCKRFNEKSGEIIIEHIENLSPDESYIIYVTVKKEQGKSLAYDLLQVYTKPECD</sequence>
<dbReference type="Pfam" id="PF24354">
    <property type="entry name" value="NDNF_N"/>
    <property type="match status" value="1"/>
</dbReference>
<keyword evidence="10" id="KW-1185">Reference proteome</keyword>
<keyword evidence="2" id="KW-0964">Secreted</keyword>
<evidence type="ECO:0000256" key="3">
    <source>
        <dbReference type="ARBA" id="ARBA00022729"/>
    </source>
</evidence>
<comment type="caution">
    <text evidence="9">The sequence shown here is derived from an EMBL/GenBank/DDBJ whole genome shotgun (WGS) entry which is preliminary data.</text>
</comment>
<dbReference type="Pfam" id="PF19433">
    <property type="entry name" value="NDNF_C"/>
    <property type="match status" value="1"/>
</dbReference>
<reference evidence="9 10" key="1">
    <citation type="journal article" date="2024" name="BMC Genomics">
        <title>De novo assembly and annotation of Popillia japonica's genome with initial clues to its potential as an invasive pest.</title>
        <authorList>
            <person name="Cucini C."/>
            <person name="Boschi S."/>
            <person name="Funari R."/>
            <person name="Cardaioli E."/>
            <person name="Iannotti N."/>
            <person name="Marturano G."/>
            <person name="Paoli F."/>
            <person name="Bruttini M."/>
            <person name="Carapelli A."/>
            <person name="Frati F."/>
            <person name="Nardi F."/>
        </authorList>
    </citation>
    <scope>NUCLEOTIDE SEQUENCE [LARGE SCALE GENOMIC DNA]</scope>
    <source>
        <strain evidence="9">DMR45628</strain>
    </source>
</reference>
<dbReference type="Proteomes" id="UP001458880">
    <property type="component" value="Unassembled WGS sequence"/>
</dbReference>